<name>A0A9J5Y6N5_SOLCO</name>
<evidence type="ECO:0000313" key="3">
    <source>
        <dbReference type="Proteomes" id="UP000824120"/>
    </source>
</evidence>
<organism evidence="2 3">
    <name type="scientific">Solanum commersonii</name>
    <name type="common">Commerson's wild potato</name>
    <name type="synonym">Commerson's nightshade</name>
    <dbReference type="NCBI Taxonomy" id="4109"/>
    <lineage>
        <taxon>Eukaryota</taxon>
        <taxon>Viridiplantae</taxon>
        <taxon>Streptophyta</taxon>
        <taxon>Embryophyta</taxon>
        <taxon>Tracheophyta</taxon>
        <taxon>Spermatophyta</taxon>
        <taxon>Magnoliopsida</taxon>
        <taxon>eudicotyledons</taxon>
        <taxon>Gunneridae</taxon>
        <taxon>Pentapetalae</taxon>
        <taxon>asterids</taxon>
        <taxon>lamiids</taxon>
        <taxon>Solanales</taxon>
        <taxon>Solanaceae</taxon>
        <taxon>Solanoideae</taxon>
        <taxon>Solaneae</taxon>
        <taxon>Solanum</taxon>
    </lineage>
</organism>
<reference evidence="2 3" key="1">
    <citation type="submission" date="2020-09" db="EMBL/GenBank/DDBJ databases">
        <title>De no assembly of potato wild relative species, Solanum commersonii.</title>
        <authorList>
            <person name="Cho K."/>
        </authorList>
    </citation>
    <scope>NUCLEOTIDE SEQUENCE [LARGE SCALE GENOMIC DNA]</scope>
    <source>
        <strain evidence="2">LZ3.2</strain>
        <tissue evidence="2">Leaf</tissue>
    </source>
</reference>
<dbReference type="AlphaFoldDB" id="A0A9J5Y6N5"/>
<proteinExistence type="predicted"/>
<sequence>MVVDMRNMMSLFVSGLSRLSSKECYATMLIGDIDMARLMIHVQQCGQVGQFMKECPKNRQGGGNRGNRAQSSLVAPLDRATPRGATSGTSGVENHLYAITSRQ</sequence>
<evidence type="ECO:0000313" key="2">
    <source>
        <dbReference type="EMBL" id="KAG5595559.1"/>
    </source>
</evidence>
<protein>
    <recommendedName>
        <fullName evidence="4">Gag-pol polyprotein</fullName>
    </recommendedName>
</protein>
<dbReference type="Proteomes" id="UP000824120">
    <property type="component" value="Chromosome 7"/>
</dbReference>
<evidence type="ECO:0000256" key="1">
    <source>
        <dbReference type="SAM" id="MobiDB-lite"/>
    </source>
</evidence>
<gene>
    <name evidence="2" type="ORF">H5410_036791</name>
</gene>
<accession>A0A9J5Y6N5</accession>
<comment type="caution">
    <text evidence="2">The sequence shown here is derived from an EMBL/GenBank/DDBJ whole genome shotgun (WGS) entry which is preliminary data.</text>
</comment>
<keyword evidence="3" id="KW-1185">Reference proteome</keyword>
<evidence type="ECO:0008006" key="4">
    <source>
        <dbReference type="Google" id="ProtNLM"/>
    </source>
</evidence>
<feature type="region of interest" description="Disordered" evidence="1">
    <location>
        <begin position="55"/>
        <end position="103"/>
    </location>
</feature>
<dbReference type="EMBL" id="JACXVP010000007">
    <property type="protein sequence ID" value="KAG5595559.1"/>
    <property type="molecule type" value="Genomic_DNA"/>
</dbReference>